<dbReference type="Proteomes" id="UP000030661">
    <property type="component" value="Unassembled WGS sequence"/>
</dbReference>
<protein>
    <submittedName>
        <fullName evidence="2">Transposase</fullName>
    </submittedName>
</protein>
<dbReference type="Pfam" id="PF13612">
    <property type="entry name" value="DDE_Tnp_1_3"/>
    <property type="match status" value="1"/>
</dbReference>
<sequence length="286" mass="32889">MNTTTIREDAIEMRDVITMIFVLCDELLTAMNHREGPQVMMTDAEVITAGLTAAYLYGGHLENARKFLKEYGYIPGMLSESRLNRRLHAIPEFFWGALFQSLASTFKLSNLEQMYGVDSFPVPVCDNIRIDRCRLYGGEAYRGYIASKRRYFYGLRVYMIVTASGEPVEFILRPGAESDVSVYKALHFDLPAGATCFSDKMDNDYTHEDLLREATRIDRQPSCKRHSKRQISYHDERYKQVMRKHVESSFSNITRFFPKNIHAVTPKGFELNVVLFILAFGIQSVL</sequence>
<accession>A0A081C486</accession>
<name>A0A081C486_VECG1</name>
<evidence type="ECO:0000313" key="3">
    <source>
        <dbReference type="Proteomes" id="UP000030661"/>
    </source>
</evidence>
<dbReference type="EMBL" id="DF820470">
    <property type="protein sequence ID" value="GAK59391.1"/>
    <property type="molecule type" value="Genomic_DNA"/>
</dbReference>
<evidence type="ECO:0000259" key="1">
    <source>
        <dbReference type="Pfam" id="PF13612"/>
    </source>
</evidence>
<organism evidence="2">
    <name type="scientific">Vecturithrix granuli</name>
    <dbReference type="NCBI Taxonomy" id="1499967"/>
    <lineage>
        <taxon>Bacteria</taxon>
        <taxon>Candidatus Moduliflexota</taxon>
        <taxon>Candidatus Vecturitrichia</taxon>
        <taxon>Candidatus Vecturitrichales</taxon>
        <taxon>Candidatus Vecturitrichaceae</taxon>
        <taxon>Candidatus Vecturithrix</taxon>
    </lineage>
</organism>
<keyword evidence="3" id="KW-1185">Reference proteome</keyword>
<dbReference type="eggNOG" id="ENOG5032WB9">
    <property type="taxonomic scope" value="Bacteria"/>
</dbReference>
<evidence type="ECO:0000313" key="2">
    <source>
        <dbReference type="EMBL" id="GAK59391.1"/>
    </source>
</evidence>
<dbReference type="STRING" id="1499967.U27_06375"/>
<dbReference type="AlphaFoldDB" id="A0A081C486"/>
<dbReference type="NCBIfam" id="NF033520">
    <property type="entry name" value="transpos_IS982"/>
    <property type="match status" value="1"/>
</dbReference>
<dbReference type="InterPro" id="IPR025668">
    <property type="entry name" value="Tnp_DDE_dom"/>
</dbReference>
<feature type="domain" description="Transposase DDE" evidence="1">
    <location>
        <begin position="113"/>
        <end position="200"/>
    </location>
</feature>
<reference evidence="2" key="1">
    <citation type="journal article" date="2015" name="PeerJ">
        <title>First genomic representation of candidate bacterial phylum KSB3 points to enhanced environmental sensing as a trigger of wastewater bulking.</title>
        <authorList>
            <person name="Sekiguchi Y."/>
            <person name="Ohashi A."/>
            <person name="Parks D.H."/>
            <person name="Yamauchi T."/>
            <person name="Tyson G.W."/>
            <person name="Hugenholtz P."/>
        </authorList>
    </citation>
    <scope>NUCLEOTIDE SEQUENCE [LARGE SCALE GENOMIC DNA]</scope>
</reference>
<dbReference type="HOGENOM" id="CLU_073308_2_2_0"/>
<gene>
    <name evidence="2" type="ORF">U27_06375</name>
</gene>
<proteinExistence type="predicted"/>